<keyword evidence="5" id="KW-0239">DNA-directed DNA polymerase</keyword>
<evidence type="ECO:0000256" key="3">
    <source>
        <dbReference type="ARBA" id="ARBA00022695"/>
    </source>
</evidence>
<proteinExistence type="predicted"/>
<organism evidence="8 9">
    <name type="scientific">Alicyclobacillus macrosporangiidus</name>
    <dbReference type="NCBI Taxonomy" id="392015"/>
    <lineage>
        <taxon>Bacteria</taxon>
        <taxon>Bacillati</taxon>
        <taxon>Bacillota</taxon>
        <taxon>Bacilli</taxon>
        <taxon>Bacillales</taxon>
        <taxon>Alicyclobacillaceae</taxon>
        <taxon>Alicyclobacillus</taxon>
    </lineage>
</organism>
<dbReference type="EC" id="2.7.7.7" evidence="1"/>
<comment type="catalytic activity">
    <reaction evidence="6">
        <text>DNA(n) + a 2'-deoxyribonucleoside 5'-triphosphate = DNA(n+1) + diphosphate</text>
        <dbReference type="Rhea" id="RHEA:22508"/>
        <dbReference type="Rhea" id="RHEA-COMP:17339"/>
        <dbReference type="Rhea" id="RHEA-COMP:17340"/>
        <dbReference type="ChEBI" id="CHEBI:33019"/>
        <dbReference type="ChEBI" id="CHEBI:61560"/>
        <dbReference type="ChEBI" id="CHEBI:173112"/>
        <dbReference type="EC" id="2.7.7.7"/>
    </reaction>
</comment>
<dbReference type="EMBL" id="FPBV01000002">
    <property type="protein sequence ID" value="SFU46111.1"/>
    <property type="molecule type" value="Genomic_DNA"/>
</dbReference>
<dbReference type="AlphaFoldDB" id="A0A1I7GCQ0"/>
<dbReference type="PANTHER" id="PTHR32294:SF0">
    <property type="entry name" value="DNA POLYMERASE III SUBUNIT ALPHA"/>
    <property type="match status" value="1"/>
</dbReference>
<dbReference type="InterPro" id="IPR004805">
    <property type="entry name" value="DnaE2/DnaE/PolC"/>
</dbReference>
<dbReference type="Pfam" id="PF02811">
    <property type="entry name" value="PHP"/>
    <property type="match status" value="1"/>
</dbReference>
<dbReference type="InterPro" id="IPR004013">
    <property type="entry name" value="PHP_dom"/>
</dbReference>
<keyword evidence="2" id="KW-0808">Transferase</keyword>
<gene>
    <name evidence="8" type="ORF">SAMN05421543_102132</name>
</gene>
<dbReference type="Gene3D" id="1.10.150.870">
    <property type="match status" value="1"/>
</dbReference>
<dbReference type="eggNOG" id="COG0587">
    <property type="taxonomic scope" value="Bacteria"/>
</dbReference>
<dbReference type="PANTHER" id="PTHR32294">
    <property type="entry name" value="DNA POLYMERASE III SUBUNIT ALPHA"/>
    <property type="match status" value="1"/>
</dbReference>
<evidence type="ECO:0000256" key="6">
    <source>
        <dbReference type="ARBA" id="ARBA00049244"/>
    </source>
</evidence>
<evidence type="ECO:0000259" key="7">
    <source>
        <dbReference type="SMART" id="SM00481"/>
    </source>
</evidence>
<evidence type="ECO:0000256" key="5">
    <source>
        <dbReference type="ARBA" id="ARBA00022932"/>
    </source>
</evidence>
<sequence>MEFVHLHVHSEYSLREGALRLADLVRLAAEMEMPAVAVTDTNALYGAVAFYQMAKQAGVKPIVGAQLAVGADQDAETLAEGRPNGPPLDHAVLLATGYEGYQNLVRLVTRAHRRDRQPFVTFSELASHSAGLIALVGGGESLPLRWFSAGREEEAMAWLQRWADVWPAGDLYIDVQDHQLPEERRGLPGLVRAARQLGLPLVATNDVHYARREDAPVQRVLAQIEAGPGAQMLQGDLYHFASPEEMARRFAKLPEALAGTLAIAERCELTLPVGQTLLPRYPTQGEPAAVVLRRAAEAGARQRYGELTDAVRDRLDYELGVIERMGFSDYFLVVADFIRFAHKNGISTGPGRGSAAGSLVAYALRITDVDPLRHKLLFERFLNPERVSWPDIDTDFEYERRNEVIRYVVERYGVDHVAQIGTFGTLAARAAIRDAGRALQADAGVIDRLARLIPSHPGMTLAKALEEAPAIGQMLAENPEARRVWETARGIEGFPRHTSVHAAGVVISPVPLSDLVPVQPGADGVPVTQYAMEDIEALGLIKMDFLGLRTLTLIDRCTASVEARTGQKLDWRRIPEDDPRTYAMLSRGETNGCFQLESAGVRRVLRDLRPTGLEDLIAVISLYRPGPMENIPAFIDGKHGRAPVTYPHPDLEPILRDTYGVIVYQEQIMQIASRMAGFSLGQADLLRRAVGKKKREVLDAERSRFVEGCVRSGYDEALAHSVYDLIVRFADYGFNRSHAAAYAVLAFRTAYLRAHHTADFLAALLTMAMGDETKTREYVRDARQHGIRVLPPSVLESGAGYTVEADDAIRTGLLAIRNVGRGAVEAILEARAQGPFRSLVDFLQRVNPRACNRKAVESLLAAGALSSFLPKGAGRQAALDILEEAYQLAEEGRQSQGLGLSWDEGRPVQERVLYIRYDPRRGPEDVLERVKELLVRQPGPVRVALYDQARRRARLLQPRWSVALTPELIGALEEVVGIGNAKVGWMPRR</sequence>
<dbReference type="Gene3D" id="1.10.10.1600">
    <property type="entry name" value="Bacterial DNA polymerase III alpha subunit, thumb domain"/>
    <property type="match status" value="1"/>
</dbReference>
<dbReference type="InterPro" id="IPR029460">
    <property type="entry name" value="DNAPol_HHH"/>
</dbReference>
<dbReference type="Proteomes" id="UP000183508">
    <property type="component" value="Unassembled WGS sequence"/>
</dbReference>
<dbReference type="GO" id="GO:0003887">
    <property type="term" value="F:DNA-directed DNA polymerase activity"/>
    <property type="evidence" value="ECO:0007669"/>
    <property type="project" value="UniProtKB-KW"/>
</dbReference>
<dbReference type="Gene3D" id="3.20.20.140">
    <property type="entry name" value="Metal-dependent hydrolases"/>
    <property type="match status" value="1"/>
</dbReference>
<keyword evidence="4" id="KW-0235">DNA replication</keyword>
<dbReference type="Pfam" id="PF07733">
    <property type="entry name" value="DNA_pol3_alpha"/>
    <property type="match status" value="1"/>
</dbReference>
<reference evidence="9" key="1">
    <citation type="submission" date="2016-10" db="EMBL/GenBank/DDBJ databases">
        <authorList>
            <person name="Varghese N."/>
        </authorList>
    </citation>
    <scope>NUCLEOTIDE SEQUENCE [LARGE SCALE GENOMIC DNA]</scope>
    <source>
        <strain evidence="9">DSM 17980</strain>
    </source>
</reference>
<dbReference type="InterPro" id="IPR016195">
    <property type="entry name" value="Pol/histidinol_Pase-like"/>
</dbReference>
<protein>
    <recommendedName>
        <fullName evidence="1">DNA-directed DNA polymerase</fullName>
        <ecNumber evidence="1">2.7.7.7</ecNumber>
    </recommendedName>
</protein>
<dbReference type="Pfam" id="PF14579">
    <property type="entry name" value="HHH_6"/>
    <property type="match status" value="1"/>
</dbReference>
<dbReference type="InterPro" id="IPR011708">
    <property type="entry name" value="DNA_pol3_alpha_NTPase_dom"/>
</dbReference>
<dbReference type="SUPFAM" id="SSF89550">
    <property type="entry name" value="PHP domain-like"/>
    <property type="match status" value="1"/>
</dbReference>
<evidence type="ECO:0000313" key="8">
    <source>
        <dbReference type="EMBL" id="SFU46111.1"/>
    </source>
</evidence>
<dbReference type="InterPro" id="IPR041931">
    <property type="entry name" value="DNA_pol3_alpha_thumb_dom"/>
</dbReference>
<evidence type="ECO:0000256" key="2">
    <source>
        <dbReference type="ARBA" id="ARBA00022679"/>
    </source>
</evidence>
<feature type="domain" description="Polymerase/histidinol phosphatase N-terminal" evidence="7">
    <location>
        <begin position="4"/>
        <end position="71"/>
    </location>
</feature>
<dbReference type="OrthoDB" id="9803237at2"/>
<keyword evidence="3" id="KW-0548">Nucleotidyltransferase</keyword>
<dbReference type="InterPro" id="IPR040982">
    <property type="entry name" value="DNA_pol3_finger"/>
</dbReference>
<dbReference type="STRING" id="392015.SAMN05421543_102132"/>
<dbReference type="GO" id="GO:0006260">
    <property type="term" value="P:DNA replication"/>
    <property type="evidence" value="ECO:0007669"/>
    <property type="project" value="UniProtKB-KW"/>
</dbReference>
<dbReference type="InterPro" id="IPR003141">
    <property type="entry name" value="Pol/His_phosphatase_N"/>
</dbReference>
<dbReference type="Pfam" id="PF17657">
    <property type="entry name" value="DNA_pol3_finger"/>
    <property type="match status" value="1"/>
</dbReference>
<accession>A0A1I7GCQ0</accession>
<dbReference type="NCBIfam" id="TIGR00594">
    <property type="entry name" value="polc"/>
    <property type="match status" value="1"/>
</dbReference>
<dbReference type="GO" id="GO:0008408">
    <property type="term" value="F:3'-5' exonuclease activity"/>
    <property type="evidence" value="ECO:0007669"/>
    <property type="project" value="InterPro"/>
</dbReference>
<dbReference type="NCBIfam" id="NF004226">
    <property type="entry name" value="PRK05673.1"/>
    <property type="match status" value="1"/>
</dbReference>
<dbReference type="RefSeq" id="WP_074949508.1">
    <property type="nucleotide sequence ID" value="NZ_FPBV01000002.1"/>
</dbReference>
<evidence type="ECO:0000313" key="9">
    <source>
        <dbReference type="Proteomes" id="UP000183508"/>
    </source>
</evidence>
<keyword evidence="9" id="KW-1185">Reference proteome</keyword>
<dbReference type="SMART" id="SM00481">
    <property type="entry name" value="POLIIIAc"/>
    <property type="match status" value="1"/>
</dbReference>
<evidence type="ECO:0000256" key="4">
    <source>
        <dbReference type="ARBA" id="ARBA00022705"/>
    </source>
</evidence>
<name>A0A1I7GCQ0_9BACL</name>
<evidence type="ECO:0000256" key="1">
    <source>
        <dbReference type="ARBA" id="ARBA00012417"/>
    </source>
</evidence>